<dbReference type="PROSITE" id="PS50404">
    <property type="entry name" value="GST_NTER"/>
    <property type="match status" value="1"/>
</dbReference>
<feature type="domain" description="GST N-terminal" evidence="1">
    <location>
        <begin position="2"/>
        <end position="82"/>
    </location>
</feature>
<dbReference type="RefSeq" id="WP_091334961.1">
    <property type="nucleotide sequence ID" value="NZ_FNYC01000002.1"/>
</dbReference>
<dbReference type="Proteomes" id="UP000199420">
    <property type="component" value="Unassembled WGS sequence"/>
</dbReference>
<dbReference type="OrthoDB" id="9799538at2"/>
<dbReference type="STRING" id="529704.SAMN02927913_1253"/>
<dbReference type="Gene3D" id="3.40.30.10">
    <property type="entry name" value="Glutaredoxin"/>
    <property type="match status" value="1"/>
</dbReference>
<keyword evidence="2" id="KW-0808">Transferase</keyword>
<dbReference type="Gene3D" id="1.20.1050.10">
    <property type="match status" value="1"/>
</dbReference>
<dbReference type="GO" id="GO:0016740">
    <property type="term" value="F:transferase activity"/>
    <property type="evidence" value="ECO:0007669"/>
    <property type="project" value="UniProtKB-KW"/>
</dbReference>
<dbReference type="SUPFAM" id="SSF52833">
    <property type="entry name" value="Thioredoxin-like"/>
    <property type="match status" value="1"/>
</dbReference>
<dbReference type="CDD" id="cd03194">
    <property type="entry name" value="GST_C_3"/>
    <property type="match status" value="1"/>
</dbReference>
<evidence type="ECO:0000259" key="1">
    <source>
        <dbReference type="PROSITE" id="PS50404"/>
    </source>
</evidence>
<dbReference type="InterPro" id="IPR004045">
    <property type="entry name" value="Glutathione_S-Trfase_N"/>
</dbReference>
<dbReference type="InterPro" id="IPR050983">
    <property type="entry name" value="GST_Omega/HSP26"/>
</dbReference>
<dbReference type="CDD" id="cd03043">
    <property type="entry name" value="GST_N_1"/>
    <property type="match status" value="1"/>
</dbReference>
<organism evidence="2 3">
    <name type="scientific">Frateuria terrea</name>
    <dbReference type="NCBI Taxonomy" id="529704"/>
    <lineage>
        <taxon>Bacteria</taxon>
        <taxon>Pseudomonadati</taxon>
        <taxon>Pseudomonadota</taxon>
        <taxon>Gammaproteobacteria</taxon>
        <taxon>Lysobacterales</taxon>
        <taxon>Rhodanobacteraceae</taxon>
        <taxon>Frateuria</taxon>
    </lineage>
</organism>
<protein>
    <submittedName>
        <fullName evidence="2">Glutathione S-transferase</fullName>
    </submittedName>
</protein>
<dbReference type="SFLD" id="SFLDS00019">
    <property type="entry name" value="Glutathione_Transferase_(cytos"/>
    <property type="match status" value="1"/>
</dbReference>
<dbReference type="SUPFAM" id="SSF47616">
    <property type="entry name" value="GST C-terminal domain-like"/>
    <property type="match status" value="1"/>
</dbReference>
<reference evidence="2 3" key="1">
    <citation type="submission" date="2016-10" db="EMBL/GenBank/DDBJ databases">
        <authorList>
            <person name="de Groot N.N."/>
        </authorList>
    </citation>
    <scope>NUCLEOTIDE SEQUENCE [LARGE SCALE GENOMIC DNA]</scope>
    <source>
        <strain evidence="2 3">DSM 26515</strain>
    </source>
</reference>
<keyword evidence="3" id="KW-1185">Reference proteome</keyword>
<evidence type="ECO:0000313" key="2">
    <source>
        <dbReference type="EMBL" id="SEI65238.1"/>
    </source>
</evidence>
<dbReference type="InterPro" id="IPR036249">
    <property type="entry name" value="Thioredoxin-like_sf"/>
</dbReference>
<accession>A0A1H6SAT0</accession>
<dbReference type="EMBL" id="FNYC01000002">
    <property type="protein sequence ID" value="SEI65238.1"/>
    <property type="molecule type" value="Genomic_DNA"/>
</dbReference>
<evidence type="ECO:0000313" key="3">
    <source>
        <dbReference type="Proteomes" id="UP000199420"/>
    </source>
</evidence>
<proteinExistence type="predicted"/>
<gene>
    <name evidence="2" type="ORF">SAMN04487997_1338</name>
</gene>
<dbReference type="GO" id="GO:0005737">
    <property type="term" value="C:cytoplasm"/>
    <property type="evidence" value="ECO:0007669"/>
    <property type="project" value="TreeGrafter"/>
</dbReference>
<dbReference type="AlphaFoldDB" id="A0A1H6SAT0"/>
<dbReference type="PANTHER" id="PTHR43968:SF6">
    <property type="entry name" value="GLUTATHIONE S-TRANSFERASE OMEGA"/>
    <property type="match status" value="1"/>
</dbReference>
<dbReference type="PANTHER" id="PTHR43968">
    <property type="match status" value="1"/>
</dbReference>
<dbReference type="Pfam" id="PF13409">
    <property type="entry name" value="GST_N_2"/>
    <property type="match status" value="1"/>
</dbReference>
<dbReference type="InterPro" id="IPR040079">
    <property type="entry name" value="Glutathione_S-Trfase"/>
</dbReference>
<dbReference type="InterPro" id="IPR036282">
    <property type="entry name" value="Glutathione-S-Trfase_C_sf"/>
</dbReference>
<sequence length="228" mass="25315">MYELYIGNKNYSSWSLRPWLLMVECGLPFHEHLVALQEGSSWDAFRSFAPNGKVPCLRDGDTVVWDSLAIVEYLAERHPGVWPGEARARAWARCAAAEMHAGFAALRGTCPMNCGVRVTLHGIDAALQRDLSRLAELWNEGLSRFGGPFLAGPAFGAVDAFFAPVAWRILSYDLPLDDASRAYAQRLRELPGMQCWYAAALTETARLKDSEDTARRVGSLREDLRAPA</sequence>
<name>A0A1H6SAT0_9GAMM</name>